<feature type="chain" id="PRO_5032852579" description="Peptide hydrolase" evidence="3">
    <location>
        <begin position="20"/>
        <end position="542"/>
    </location>
</feature>
<evidence type="ECO:0000313" key="7">
    <source>
        <dbReference type="Proteomes" id="UP000663845"/>
    </source>
</evidence>
<dbReference type="InterPro" id="IPR045175">
    <property type="entry name" value="M28_fam"/>
</dbReference>
<dbReference type="InterPro" id="IPR046450">
    <property type="entry name" value="PA_dom_sf"/>
</dbReference>
<dbReference type="PANTHER" id="PTHR12147">
    <property type="entry name" value="METALLOPEPTIDASE M28 FAMILY MEMBER"/>
    <property type="match status" value="1"/>
</dbReference>
<reference evidence="6" key="1">
    <citation type="submission" date="2021-02" db="EMBL/GenBank/DDBJ databases">
        <authorList>
            <person name="Nowell W R."/>
        </authorList>
    </citation>
    <scope>NUCLEOTIDE SEQUENCE</scope>
</reference>
<feature type="domain" description="Peptidase M28" evidence="5">
    <location>
        <begin position="260"/>
        <end position="495"/>
    </location>
</feature>
<evidence type="ECO:0008006" key="8">
    <source>
        <dbReference type="Google" id="ProtNLM"/>
    </source>
</evidence>
<accession>A0A813SSE0</accession>
<evidence type="ECO:0000256" key="3">
    <source>
        <dbReference type="SAM" id="SignalP"/>
    </source>
</evidence>
<dbReference type="GO" id="GO:0006508">
    <property type="term" value="P:proteolysis"/>
    <property type="evidence" value="ECO:0007669"/>
    <property type="project" value="InterPro"/>
</dbReference>
<evidence type="ECO:0000256" key="2">
    <source>
        <dbReference type="ARBA" id="ARBA00005634"/>
    </source>
</evidence>
<feature type="domain" description="PA" evidence="4">
    <location>
        <begin position="148"/>
        <end position="233"/>
    </location>
</feature>
<dbReference type="SUPFAM" id="SSF53187">
    <property type="entry name" value="Zn-dependent exopeptidases"/>
    <property type="match status" value="1"/>
</dbReference>
<keyword evidence="3" id="KW-0732">Signal</keyword>
<dbReference type="PANTHER" id="PTHR12147:SF26">
    <property type="entry name" value="PEPTIDASE M28 DOMAIN-CONTAINING PROTEIN"/>
    <property type="match status" value="1"/>
</dbReference>
<dbReference type="InterPro" id="IPR007484">
    <property type="entry name" value="Peptidase_M28"/>
</dbReference>
<evidence type="ECO:0000259" key="4">
    <source>
        <dbReference type="Pfam" id="PF02225"/>
    </source>
</evidence>
<organism evidence="6 7">
    <name type="scientific">Adineta steineri</name>
    <dbReference type="NCBI Taxonomy" id="433720"/>
    <lineage>
        <taxon>Eukaryota</taxon>
        <taxon>Metazoa</taxon>
        <taxon>Spiralia</taxon>
        <taxon>Gnathifera</taxon>
        <taxon>Rotifera</taxon>
        <taxon>Eurotatoria</taxon>
        <taxon>Bdelloidea</taxon>
        <taxon>Adinetida</taxon>
        <taxon>Adinetidae</taxon>
        <taxon>Adineta</taxon>
    </lineage>
</organism>
<dbReference type="Gene3D" id="3.40.630.10">
    <property type="entry name" value="Zn peptidases"/>
    <property type="match status" value="1"/>
</dbReference>
<dbReference type="SUPFAM" id="SSF52025">
    <property type="entry name" value="PA domain"/>
    <property type="match status" value="1"/>
</dbReference>
<dbReference type="Pfam" id="PF02225">
    <property type="entry name" value="PA"/>
    <property type="match status" value="1"/>
</dbReference>
<dbReference type="GO" id="GO:0008235">
    <property type="term" value="F:metalloexopeptidase activity"/>
    <property type="evidence" value="ECO:0007669"/>
    <property type="project" value="InterPro"/>
</dbReference>
<comment type="similarity">
    <text evidence="2">Belongs to the peptidase M28 family. M28B subfamily.</text>
</comment>
<protein>
    <recommendedName>
        <fullName evidence="8">Peptide hydrolase</fullName>
    </recommendedName>
</protein>
<dbReference type="Proteomes" id="UP000663845">
    <property type="component" value="Unassembled WGS sequence"/>
</dbReference>
<comment type="cofactor">
    <cofactor evidence="1">
        <name>Zn(2+)</name>
        <dbReference type="ChEBI" id="CHEBI:29105"/>
    </cofactor>
</comment>
<dbReference type="EMBL" id="CAJNOG010000030">
    <property type="protein sequence ID" value="CAF0799993.1"/>
    <property type="molecule type" value="Genomic_DNA"/>
</dbReference>
<evidence type="ECO:0000259" key="5">
    <source>
        <dbReference type="Pfam" id="PF04389"/>
    </source>
</evidence>
<evidence type="ECO:0000313" key="6">
    <source>
        <dbReference type="EMBL" id="CAF0799993.1"/>
    </source>
</evidence>
<feature type="signal peptide" evidence="3">
    <location>
        <begin position="1"/>
        <end position="19"/>
    </location>
</feature>
<comment type="caution">
    <text evidence="6">The sequence shown here is derived from an EMBL/GenBank/DDBJ whole genome shotgun (WGS) entry which is preliminary data.</text>
</comment>
<dbReference type="CDD" id="cd00538">
    <property type="entry name" value="PA"/>
    <property type="match status" value="1"/>
</dbReference>
<evidence type="ECO:0000256" key="1">
    <source>
        <dbReference type="ARBA" id="ARBA00001947"/>
    </source>
</evidence>
<dbReference type="Pfam" id="PF04389">
    <property type="entry name" value="Peptidase_M28"/>
    <property type="match status" value="1"/>
</dbReference>
<name>A0A813SSE0_9BILA</name>
<dbReference type="InterPro" id="IPR003137">
    <property type="entry name" value="PA_domain"/>
</dbReference>
<proteinExistence type="inferred from homology"/>
<dbReference type="Gene3D" id="3.50.30.30">
    <property type="match status" value="1"/>
</dbReference>
<gene>
    <name evidence="6" type="ORF">JYZ213_LOCUS5202</name>
</gene>
<dbReference type="AlphaFoldDB" id="A0A813SSE0"/>
<sequence length="542" mass="58994">MRTMLFIGVIFGIIGLISAMSVNKDRIELSKQSANEQFAPSMKIDEVMNHLNELQKIAMATTGKNRAVGTIGFNNTLDYIENFLTANTNFKVSRRYFKRGTFSLQRNPTLISTINGVAKTHTYSTSGEFYHVQYSTSVTLNENVLLTAIPNLGCSDEDWLAARPPPAGLVVLVKRGDCTFVEKARLAEKYKVATLLFYNNGQAGDGSLPIYVNIGTGSNIPALFLSATLGTTLVNAANDPSRMATVRLTIATAPLVPIGNICAATLTGDPTQTILIGSHTDSVPAGPGINDNGSGTAVNLALAATLYRLMQTSTYDAYKYRVQFCFWGGEELGLLGSAFHAAEAKTSTVVGERISDYLININLDMVGSPNFIFGIYDGRTAPSNTPAAARPGSLKISTLFQTLFNQNKLPWDHSAFDGRSDYGPFLAAGVVAGGLFTGADALKTVEQRNRYNSMLGSNLGGTSGIRQDRCYHLACDTTTNINQFALDIMMQAAAYSVESMGQQSDLKSWLYPAREIQEFNKQTQQTKYEYNNINEYFGMPYN</sequence>